<proteinExistence type="predicted"/>
<evidence type="ECO:0000313" key="5">
    <source>
        <dbReference type="EMBL" id="SDX28468.1"/>
    </source>
</evidence>
<dbReference type="STRING" id="356660.SAMN05444336_104172"/>
<dbReference type="Pfam" id="PF03480">
    <property type="entry name" value="DctP"/>
    <property type="match status" value="1"/>
</dbReference>
<dbReference type="GO" id="GO:0042597">
    <property type="term" value="C:periplasmic space"/>
    <property type="evidence" value="ECO:0007669"/>
    <property type="project" value="UniProtKB-SubCell"/>
</dbReference>
<dbReference type="InterPro" id="IPR038404">
    <property type="entry name" value="TRAP_DctP_sf"/>
</dbReference>
<name>A0A1H3AGL3_9RHOB</name>
<dbReference type="InterPro" id="IPR018389">
    <property type="entry name" value="DctP_fam"/>
</dbReference>
<dbReference type="RefSeq" id="WP_176954740.1">
    <property type="nucleotide sequence ID" value="NZ_FNMZ01000004.1"/>
</dbReference>
<evidence type="ECO:0000256" key="4">
    <source>
        <dbReference type="SAM" id="SignalP"/>
    </source>
</evidence>
<accession>A0A1H3AGL3</accession>
<gene>
    <name evidence="5" type="ORF">SAMN05444336_104172</name>
</gene>
<sequence length="379" mass="40249">MTKTRFGGVFAVPAAAALLCATALSTPAPAQAEELRIAVGMSGSSALVRGMYQFADNIEANTDGAYTGKIFEASLLNFAESMTGLRDGIADGAFVVPAYHRAEFPNTNLVGDLATATTDPVVMAGAVNEFMFSCAPCLKEYADQNQVFLGMVVTGPYYMMSVDPLTTPEDFSGKKIRGFGPYGRWVDAMGATPVVLSANDIYEAISQGQLDGNTHAPEILQSLSLGEVVDYLLNEPIGLFNGNSMYTVNKDLWGNLGDDDKRAFLEAAGSATAWATVTYLQDNAKLLADPASVGVELVEPSEALHAASVKFREDDIKTVAKDNMEKHGIADAEAQVARMLELIAKWEGLLAGIDAGDIDAVAELYNAEIFSKVDAAVLN</sequence>
<evidence type="ECO:0000256" key="3">
    <source>
        <dbReference type="ARBA" id="ARBA00022764"/>
    </source>
</evidence>
<protein>
    <submittedName>
        <fullName evidence="5">TRAP-type C4-dicarboxylate transport system, substrate-binding protein</fullName>
    </submittedName>
</protein>
<dbReference type="CDD" id="cd13666">
    <property type="entry name" value="PBP2_TRAP_DctP_like_1"/>
    <property type="match status" value="1"/>
</dbReference>
<keyword evidence="2 4" id="KW-0732">Signal</keyword>
<dbReference type="NCBIfam" id="NF037995">
    <property type="entry name" value="TRAP_S1"/>
    <property type="match status" value="1"/>
</dbReference>
<dbReference type="EMBL" id="FNMZ01000004">
    <property type="protein sequence ID" value="SDX28468.1"/>
    <property type="molecule type" value="Genomic_DNA"/>
</dbReference>
<keyword evidence="6" id="KW-1185">Reference proteome</keyword>
<evidence type="ECO:0000313" key="6">
    <source>
        <dbReference type="Proteomes" id="UP000199118"/>
    </source>
</evidence>
<dbReference type="PANTHER" id="PTHR33376">
    <property type="match status" value="1"/>
</dbReference>
<evidence type="ECO:0000256" key="1">
    <source>
        <dbReference type="ARBA" id="ARBA00004418"/>
    </source>
</evidence>
<dbReference type="Proteomes" id="UP000199118">
    <property type="component" value="Unassembled WGS sequence"/>
</dbReference>
<dbReference type="GO" id="GO:0055085">
    <property type="term" value="P:transmembrane transport"/>
    <property type="evidence" value="ECO:0007669"/>
    <property type="project" value="InterPro"/>
</dbReference>
<dbReference type="Gene3D" id="3.40.190.170">
    <property type="entry name" value="Bacterial extracellular solute-binding protein, family 7"/>
    <property type="match status" value="1"/>
</dbReference>
<organism evidence="5 6">
    <name type="scientific">Albimonas donghaensis</name>
    <dbReference type="NCBI Taxonomy" id="356660"/>
    <lineage>
        <taxon>Bacteria</taxon>
        <taxon>Pseudomonadati</taxon>
        <taxon>Pseudomonadota</taxon>
        <taxon>Alphaproteobacteria</taxon>
        <taxon>Rhodobacterales</taxon>
        <taxon>Paracoccaceae</taxon>
        <taxon>Albimonas</taxon>
    </lineage>
</organism>
<evidence type="ECO:0000256" key="2">
    <source>
        <dbReference type="ARBA" id="ARBA00022729"/>
    </source>
</evidence>
<comment type="subcellular location">
    <subcellularLocation>
        <location evidence="1">Periplasm</location>
    </subcellularLocation>
</comment>
<dbReference type="PANTHER" id="PTHR33376:SF15">
    <property type="entry name" value="BLL6794 PROTEIN"/>
    <property type="match status" value="1"/>
</dbReference>
<keyword evidence="3" id="KW-0574">Periplasm</keyword>
<dbReference type="AlphaFoldDB" id="A0A1H3AGL3"/>
<feature type="chain" id="PRO_5011552824" evidence="4">
    <location>
        <begin position="33"/>
        <end position="379"/>
    </location>
</feature>
<feature type="signal peptide" evidence="4">
    <location>
        <begin position="1"/>
        <end position="32"/>
    </location>
</feature>
<reference evidence="5 6" key="1">
    <citation type="submission" date="2016-10" db="EMBL/GenBank/DDBJ databases">
        <authorList>
            <person name="de Groot N.N."/>
        </authorList>
    </citation>
    <scope>NUCLEOTIDE SEQUENCE [LARGE SCALE GENOMIC DNA]</scope>
    <source>
        <strain evidence="5 6">DSM 17890</strain>
    </source>
</reference>